<accession>X1DMF7</accession>
<evidence type="ECO:0000313" key="1">
    <source>
        <dbReference type="EMBL" id="GAH22121.1"/>
    </source>
</evidence>
<dbReference type="EMBL" id="BARU01000554">
    <property type="protein sequence ID" value="GAH22121.1"/>
    <property type="molecule type" value="Genomic_DNA"/>
</dbReference>
<protein>
    <submittedName>
        <fullName evidence="1">Uncharacterized protein</fullName>
    </submittedName>
</protein>
<name>X1DMF7_9ZZZZ</name>
<dbReference type="AlphaFoldDB" id="X1DMF7"/>
<organism evidence="1">
    <name type="scientific">marine sediment metagenome</name>
    <dbReference type="NCBI Taxonomy" id="412755"/>
    <lineage>
        <taxon>unclassified sequences</taxon>
        <taxon>metagenomes</taxon>
        <taxon>ecological metagenomes</taxon>
    </lineage>
</organism>
<reference evidence="1" key="1">
    <citation type="journal article" date="2014" name="Front. Microbiol.">
        <title>High frequency of phylogenetically diverse reductive dehalogenase-homologous genes in deep subseafloor sedimentary metagenomes.</title>
        <authorList>
            <person name="Kawai M."/>
            <person name="Futagami T."/>
            <person name="Toyoda A."/>
            <person name="Takaki Y."/>
            <person name="Nishi S."/>
            <person name="Hori S."/>
            <person name="Arai W."/>
            <person name="Tsubouchi T."/>
            <person name="Morono Y."/>
            <person name="Uchiyama I."/>
            <person name="Ito T."/>
            <person name="Fujiyama A."/>
            <person name="Inagaki F."/>
            <person name="Takami H."/>
        </authorList>
    </citation>
    <scope>NUCLEOTIDE SEQUENCE</scope>
    <source>
        <strain evidence="1">Expedition CK06-06</strain>
    </source>
</reference>
<gene>
    <name evidence="1" type="ORF">S03H2_01799</name>
</gene>
<proteinExistence type="predicted"/>
<sequence length="170" mass="19853">MINYNPIDGEVYSKMIRYRPRTCFIMTKLGKPIPKEIKNMRRTAAKYLKNHKFEIIDASSIVTGRDFLFKIFELILSVPLGIALISENLNSTTIANIFYEIGLLQALGKETLIIKTEESNIPSDFIRTEYIEYNNKFKDKINEYLKTYFQQAEHYELLGRELIKDPITSI</sequence>
<comment type="caution">
    <text evidence="1">The sequence shown here is derived from an EMBL/GenBank/DDBJ whole genome shotgun (WGS) entry which is preliminary data.</text>
</comment>
<feature type="non-terminal residue" evidence="1">
    <location>
        <position position="170"/>
    </location>
</feature>